<dbReference type="Proteomes" id="UP001447188">
    <property type="component" value="Unassembled WGS sequence"/>
</dbReference>
<gene>
    <name evidence="1" type="ORF">Q9L58_004057</name>
</gene>
<reference evidence="1 2" key="1">
    <citation type="submission" date="2024-02" db="EMBL/GenBank/DDBJ databases">
        <title>Discinaceae phylogenomics.</title>
        <authorList>
            <person name="Dirks A.C."/>
            <person name="James T.Y."/>
        </authorList>
    </citation>
    <scope>NUCLEOTIDE SEQUENCE [LARGE SCALE GENOMIC DNA]</scope>
    <source>
        <strain evidence="1 2">ACD0624</strain>
    </source>
</reference>
<proteinExistence type="predicted"/>
<comment type="caution">
    <text evidence="1">The sequence shown here is derived from an EMBL/GenBank/DDBJ whole genome shotgun (WGS) entry which is preliminary data.</text>
</comment>
<evidence type="ECO:0000313" key="1">
    <source>
        <dbReference type="EMBL" id="KAL0636954.1"/>
    </source>
</evidence>
<accession>A0ABR3GM00</accession>
<protein>
    <submittedName>
        <fullName evidence="1">Uncharacterized protein</fullName>
    </submittedName>
</protein>
<sequence length="233" mass="25648">MTSLSNIWPIDRFSQPDCSAHLAHLTSTGPAPDAFPTWFVSHICMNRYSAYYLAKLLESIPASETRLRNEGITGMFNVVRGIHIAFTGIARSRGLTIPEFADIPAETENEAKTDYDAMLVVIKAHATDALIQYVENSAGKLLGGQCHWASLVAPVSVSTDRFLESTMTDVVPVAGEGADWKPATEDHMVAPAKVMREELIRIRSEVPGWREDEARDFTAAHLKLMGEILGSVY</sequence>
<dbReference type="EMBL" id="JBBBZM010000041">
    <property type="protein sequence ID" value="KAL0636954.1"/>
    <property type="molecule type" value="Genomic_DNA"/>
</dbReference>
<keyword evidence="2" id="KW-1185">Reference proteome</keyword>
<name>A0ABR3GM00_9PEZI</name>
<organism evidence="1 2">
    <name type="scientific">Discina gigas</name>
    <dbReference type="NCBI Taxonomy" id="1032678"/>
    <lineage>
        <taxon>Eukaryota</taxon>
        <taxon>Fungi</taxon>
        <taxon>Dikarya</taxon>
        <taxon>Ascomycota</taxon>
        <taxon>Pezizomycotina</taxon>
        <taxon>Pezizomycetes</taxon>
        <taxon>Pezizales</taxon>
        <taxon>Discinaceae</taxon>
        <taxon>Discina</taxon>
    </lineage>
</organism>
<evidence type="ECO:0000313" key="2">
    <source>
        <dbReference type="Proteomes" id="UP001447188"/>
    </source>
</evidence>